<organism evidence="1 2">
    <name type="scientific">Eschrichtius robustus</name>
    <name type="common">California gray whale</name>
    <name type="synonym">Eschrichtius gibbosus</name>
    <dbReference type="NCBI Taxonomy" id="9764"/>
    <lineage>
        <taxon>Eukaryota</taxon>
        <taxon>Metazoa</taxon>
        <taxon>Chordata</taxon>
        <taxon>Craniata</taxon>
        <taxon>Vertebrata</taxon>
        <taxon>Euteleostomi</taxon>
        <taxon>Mammalia</taxon>
        <taxon>Eutheria</taxon>
        <taxon>Laurasiatheria</taxon>
        <taxon>Artiodactyla</taxon>
        <taxon>Whippomorpha</taxon>
        <taxon>Cetacea</taxon>
        <taxon>Mysticeti</taxon>
        <taxon>Eschrichtiidae</taxon>
        <taxon>Eschrichtius</taxon>
    </lineage>
</organism>
<comment type="caution">
    <text evidence="1">The sequence shown here is derived from an EMBL/GenBank/DDBJ whole genome shotgun (WGS) entry which is preliminary data.</text>
</comment>
<sequence length="39" mass="4811">MAYPNYKKNFFEEALDEENPMLCNKRSHRREKAMHHSEE</sequence>
<dbReference type="AlphaFoldDB" id="A0AB34GJQ0"/>
<proteinExistence type="predicted"/>
<dbReference type="EMBL" id="JAIQCJ010002152">
    <property type="protein sequence ID" value="KAJ8780707.1"/>
    <property type="molecule type" value="Genomic_DNA"/>
</dbReference>
<protein>
    <submittedName>
        <fullName evidence="1">Uncharacterized protein</fullName>
    </submittedName>
</protein>
<evidence type="ECO:0000313" key="2">
    <source>
        <dbReference type="Proteomes" id="UP001159641"/>
    </source>
</evidence>
<reference evidence="1 2" key="1">
    <citation type="submission" date="2022-11" db="EMBL/GenBank/DDBJ databases">
        <title>Whole genome sequence of Eschrichtius robustus ER-17-0199.</title>
        <authorList>
            <person name="Bruniche-Olsen A."/>
            <person name="Black A.N."/>
            <person name="Fields C.J."/>
            <person name="Walden K."/>
            <person name="Dewoody J.A."/>
        </authorList>
    </citation>
    <scope>NUCLEOTIDE SEQUENCE [LARGE SCALE GENOMIC DNA]</scope>
    <source>
        <strain evidence="1">ER-17-0199</strain>
        <tissue evidence="1">Blubber</tissue>
    </source>
</reference>
<name>A0AB34GJQ0_ESCRO</name>
<dbReference type="Proteomes" id="UP001159641">
    <property type="component" value="Unassembled WGS sequence"/>
</dbReference>
<evidence type="ECO:0000313" key="1">
    <source>
        <dbReference type="EMBL" id="KAJ8780707.1"/>
    </source>
</evidence>
<keyword evidence="2" id="KW-1185">Reference proteome</keyword>
<gene>
    <name evidence="1" type="ORF">J1605_000750</name>
</gene>
<accession>A0AB34GJQ0</accession>